<name>A0A388T8U3_TERA1</name>
<keyword evidence="3" id="KW-1185">Reference proteome</keyword>
<reference evidence="2 3" key="1">
    <citation type="journal article" date="2019" name="ISME J.">
        <title>Genome analyses of uncultured TG2/ZB3 bacteria in 'Margulisbacteria' specifically attached to ectosymbiotic spirochetes of protists in the termite gut.</title>
        <authorList>
            <person name="Utami Y.D."/>
            <person name="Kuwahara H."/>
            <person name="Igai K."/>
            <person name="Murakami T."/>
            <person name="Sugaya K."/>
            <person name="Morikawa T."/>
            <person name="Nagura Y."/>
            <person name="Yuki M."/>
            <person name="Deevong P."/>
            <person name="Inoue T."/>
            <person name="Kihara K."/>
            <person name="Lo N."/>
            <person name="Yamada A."/>
            <person name="Ohkuma M."/>
            <person name="Hongoh Y."/>
        </authorList>
    </citation>
    <scope>NUCLEOTIDE SEQUENCE [LARGE SCALE GENOMIC DNA]</scope>
    <source>
        <strain evidence="2">NkOx7-01</strain>
    </source>
</reference>
<organism evidence="2 3">
    <name type="scientific">Termititenax aidoneus</name>
    <dbReference type="NCBI Taxonomy" id="2218524"/>
    <lineage>
        <taxon>Bacteria</taxon>
        <taxon>Bacillati</taxon>
        <taxon>Candidatus Margulisiibacteriota</taxon>
        <taxon>Candidatus Termititenacia</taxon>
        <taxon>Candidatus Termititenacales</taxon>
        <taxon>Candidatus Termititenacaceae</taxon>
        <taxon>Candidatus Termititenax</taxon>
    </lineage>
</organism>
<sequence>MTDEKTDKLSGGLDSKTEHLTFAEYADRDGWLKALLWTVFGGAFFIALMLATVAFFASDRSSLSLSAYLSFIGLALGLKHVNEKEEEKGQ</sequence>
<dbReference type="EMBL" id="BGZN01000002">
    <property type="protein sequence ID" value="GBR72796.1"/>
    <property type="molecule type" value="Genomic_DNA"/>
</dbReference>
<feature type="transmembrane region" description="Helical" evidence="1">
    <location>
        <begin position="34"/>
        <end position="57"/>
    </location>
</feature>
<accession>A0A388T8U3</accession>
<proteinExistence type="predicted"/>
<evidence type="ECO:0000313" key="3">
    <source>
        <dbReference type="Proteomes" id="UP000269352"/>
    </source>
</evidence>
<keyword evidence="1" id="KW-0812">Transmembrane</keyword>
<protein>
    <submittedName>
        <fullName evidence="2">Uncharacterized protein</fullName>
    </submittedName>
</protein>
<keyword evidence="1" id="KW-0472">Membrane</keyword>
<evidence type="ECO:0000256" key="1">
    <source>
        <dbReference type="SAM" id="Phobius"/>
    </source>
</evidence>
<dbReference type="Proteomes" id="UP000269352">
    <property type="component" value="Unassembled WGS sequence"/>
</dbReference>
<gene>
    <name evidence="2" type="ORF">NO1_0266</name>
</gene>
<keyword evidence="1" id="KW-1133">Transmembrane helix</keyword>
<comment type="caution">
    <text evidence="2">The sequence shown here is derived from an EMBL/GenBank/DDBJ whole genome shotgun (WGS) entry which is preliminary data.</text>
</comment>
<evidence type="ECO:0000313" key="2">
    <source>
        <dbReference type="EMBL" id="GBR72796.1"/>
    </source>
</evidence>
<dbReference type="AlphaFoldDB" id="A0A388T8U3"/>